<dbReference type="SMART" id="SM01234">
    <property type="entry name" value="Haemolytic"/>
    <property type="match status" value="1"/>
</dbReference>
<gene>
    <name evidence="1" type="ORF">FEF65_07735</name>
</gene>
<dbReference type="OrthoDB" id="1034601at2"/>
<comment type="caution">
    <text evidence="1">The sequence shown here is derived from an EMBL/GenBank/DDBJ whole genome shotgun (WGS) entry which is preliminary data.</text>
</comment>
<protein>
    <submittedName>
        <fullName evidence="1">Membrane protein insertion efficiency factor YidD</fullName>
    </submittedName>
</protein>
<sequence>MVGLIRWYLLLASLSLLLSAGLREFSLPAMEPARVMIGLYQYVLGPLDGRSCPAYPVCSAYAAESLHRYGLLTGSWLMLDRLIHEGDDLKHGPWVMVDGERRLFDPLERNAFWLAR</sequence>
<dbReference type="InterPro" id="IPR002696">
    <property type="entry name" value="Membr_insert_effic_factor_YidD"/>
</dbReference>
<accession>A0A5R9GMP3</accession>
<dbReference type="AlphaFoldDB" id="A0A5R9GMP3"/>
<dbReference type="Pfam" id="PF01809">
    <property type="entry name" value="YidD"/>
    <property type="match status" value="1"/>
</dbReference>
<keyword evidence="2" id="KW-1185">Reference proteome</keyword>
<dbReference type="NCBIfam" id="TIGR00278">
    <property type="entry name" value="membrane protein insertion efficiency factor YidD"/>
    <property type="match status" value="1"/>
</dbReference>
<evidence type="ECO:0000313" key="1">
    <source>
        <dbReference type="EMBL" id="TLS67310.1"/>
    </source>
</evidence>
<dbReference type="Proteomes" id="UP000306585">
    <property type="component" value="Unassembled WGS sequence"/>
</dbReference>
<dbReference type="RefSeq" id="WP_138239226.1">
    <property type="nucleotide sequence ID" value="NZ_VBRY01000006.1"/>
</dbReference>
<organism evidence="1 2">
    <name type="scientific">Mariprofundus erugo</name>
    <dbReference type="NCBI Taxonomy" id="2528639"/>
    <lineage>
        <taxon>Bacteria</taxon>
        <taxon>Pseudomonadati</taxon>
        <taxon>Pseudomonadota</taxon>
        <taxon>Candidatius Mariprofundia</taxon>
        <taxon>Mariprofundales</taxon>
        <taxon>Mariprofundaceae</taxon>
        <taxon>Mariprofundus</taxon>
    </lineage>
</organism>
<name>A0A5R9GMP3_9PROT</name>
<evidence type="ECO:0000313" key="2">
    <source>
        <dbReference type="Proteomes" id="UP000306585"/>
    </source>
</evidence>
<dbReference type="EMBL" id="VBRY01000006">
    <property type="protein sequence ID" value="TLS67310.1"/>
    <property type="molecule type" value="Genomic_DNA"/>
</dbReference>
<proteinExistence type="predicted"/>
<reference evidence="1 2" key="1">
    <citation type="journal article" date="2019" name="Appl. Environ. Microbiol.">
        <title>Environmental Evidence and Genomic Insight of Iron-oxidizing Bacteria Preference Towards More Corrosion Resistant Stainless Steel at Higher Salinities.</title>
        <authorList>
            <person name="Garrison C.E."/>
            <person name="Price K.A."/>
            <person name="Field E.K."/>
        </authorList>
    </citation>
    <scope>NUCLEOTIDE SEQUENCE [LARGE SCALE GENOMIC DNA]</scope>
    <source>
        <strain evidence="1 2">P3</strain>
    </source>
</reference>